<organism evidence="2 3">
    <name type="scientific">Pseudodesulfovibrio portus</name>
    <dbReference type="NCBI Taxonomy" id="231439"/>
    <lineage>
        <taxon>Bacteria</taxon>
        <taxon>Pseudomonadati</taxon>
        <taxon>Thermodesulfobacteriota</taxon>
        <taxon>Desulfovibrionia</taxon>
        <taxon>Desulfovibrionales</taxon>
        <taxon>Desulfovibrionaceae</taxon>
    </lineage>
</organism>
<feature type="region of interest" description="Disordered" evidence="1">
    <location>
        <begin position="72"/>
        <end position="97"/>
    </location>
</feature>
<evidence type="ECO:0000256" key="1">
    <source>
        <dbReference type="SAM" id="MobiDB-lite"/>
    </source>
</evidence>
<reference evidence="2" key="1">
    <citation type="submission" date="2022-08" db="EMBL/GenBank/DDBJ databases">
        <title>Genome Sequence of the sulphate-reducing bacterium, Pseudodesulfovibrio portus JCM14722.</title>
        <authorList>
            <person name="Kondo R."/>
            <person name="Kataoka T."/>
        </authorList>
    </citation>
    <scope>NUCLEOTIDE SEQUENCE</scope>
    <source>
        <strain evidence="2">JCM 14722</strain>
    </source>
</reference>
<evidence type="ECO:0000313" key="2">
    <source>
        <dbReference type="EMBL" id="BDQ34805.1"/>
    </source>
</evidence>
<dbReference type="Proteomes" id="UP001061361">
    <property type="component" value="Chromosome"/>
</dbReference>
<evidence type="ECO:0000313" key="3">
    <source>
        <dbReference type="Proteomes" id="UP001061361"/>
    </source>
</evidence>
<gene>
    <name evidence="2" type="ORF">JCM14722_23470</name>
</gene>
<feature type="region of interest" description="Disordered" evidence="1">
    <location>
        <begin position="1"/>
        <end position="20"/>
    </location>
</feature>
<name>A0ABM8ATP3_9BACT</name>
<sequence>MSDSGGKATRQRVAPRGLEQIYLDNEKRRQRSDTARALAKEDNTVRLGRVGQMCIFSGAAVPQPYTRTARTAASRKNVQMARYRKPGPSTASGRGEM</sequence>
<keyword evidence="3" id="KW-1185">Reference proteome</keyword>
<proteinExistence type="predicted"/>
<dbReference type="EMBL" id="AP026708">
    <property type="protein sequence ID" value="BDQ34805.1"/>
    <property type="molecule type" value="Genomic_DNA"/>
</dbReference>
<accession>A0ABM8ATP3</accession>
<protein>
    <submittedName>
        <fullName evidence="2">Uncharacterized protein</fullName>
    </submittedName>
</protein>